<sequence length="168" mass="18120">MLSSSRRSSGAPLSMVLPHETDVHSSALDAYFHETRTLPRQQHRPHPISPGSLSVQHQRTSSAAAAMMTSSSAAPKQQPPAQAKHKLQYFDLDVTNKPPLLNRSSMSVGNLYTQGGNAGGGIRLAAVDAASARAPVPSSVVYKSVDFVKTDAFKRIREERNKDSNEGK</sequence>
<evidence type="ECO:0000313" key="3">
    <source>
        <dbReference type="Proteomes" id="UP000008744"/>
    </source>
</evidence>
<feature type="compositionally biased region" description="Low complexity" evidence="1">
    <location>
        <begin position="60"/>
        <end position="82"/>
    </location>
</feature>
<feature type="region of interest" description="Disordered" evidence="1">
    <location>
        <begin position="39"/>
        <end position="84"/>
    </location>
</feature>
<reference evidence="2 3" key="1">
    <citation type="journal article" date="2007" name="Nature">
        <title>Evolution of genes and genomes on the Drosophila phylogeny.</title>
        <authorList>
            <consortium name="Drosophila 12 Genomes Consortium"/>
            <person name="Clark A.G."/>
            <person name="Eisen M.B."/>
            <person name="Smith D.R."/>
            <person name="Bergman C.M."/>
            <person name="Oliver B."/>
            <person name="Markow T.A."/>
            <person name="Kaufman T.C."/>
            <person name="Kellis M."/>
            <person name="Gelbart W."/>
            <person name="Iyer V.N."/>
            <person name="Pollard D.A."/>
            <person name="Sackton T.B."/>
            <person name="Larracuente A.M."/>
            <person name="Singh N.D."/>
            <person name="Abad J.P."/>
            <person name="Abt D.N."/>
            <person name="Adryan B."/>
            <person name="Aguade M."/>
            <person name="Akashi H."/>
            <person name="Anderson W.W."/>
            <person name="Aquadro C.F."/>
            <person name="Ardell D.H."/>
            <person name="Arguello R."/>
            <person name="Artieri C.G."/>
            <person name="Barbash D.A."/>
            <person name="Barker D."/>
            <person name="Barsanti P."/>
            <person name="Batterham P."/>
            <person name="Batzoglou S."/>
            <person name="Begun D."/>
            <person name="Bhutkar A."/>
            <person name="Blanco E."/>
            <person name="Bosak S.A."/>
            <person name="Bradley R.K."/>
            <person name="Brand A.D."/>
            <person name="Brent M.R."/>
            <person name="Brooks A.N."/>
            <person name="Brown R.H."/>
            <person name="Butlin R.K."/>
            <person name="Caggese C."/>
            <person name="Calvi B.R."/>
            <person name="Bernardo de Carvalho A."/>
            <person name="Caspi A."/>
            <person name="Castrezana S."/>
            <person name="Celniker S.E."/>
            <person name="Chang J.L."/>
            <person name="Chapple C."/>
            <person name="Chatterji S."/>
            <person name="Chinwalla A."/>
            <person name="Civetta A."/>
            <person name="Clifton S.W."/>
            <person name="Comeron J.M."/>
            <person name="Costello J.C."/>
            <person name="Coyne J.A."/>
            <person name="Daub J."/>
            <person name="David R.G."/>
            <person name="Delcher A.L."/>
            <person name="Delehaunty K."/>
            <person name="Do C.B."/>
            <person name="Ebling H."/>
            <person name="Edwards K."/>
            <person name="Eickbush T."/>
            <person name="Evans J.D."/>
            <person name="Filipski A."/>
            <person name="Findeiss S."/>
            <person name="Freyhult E."/>
            <person name="Fulton L."/>
            <person name="Fulton R."/>
            <person name="Garcia A.C."/>
            <person name="Gardiner A."/>
            <person name="Garfield D.A."/>
            <person name="Garvin B.E."/>
            <person name="Gibson G."/>
            <person name="Gilbert D."/>
            <person name="Gnerre S."/>
            <person name="Godfrey J."/>
            <person name="Good R."/>
            <person name="Gotea V."/>
            <person name="Gravely B."/>
            <person name="Greenberg A.J."/>
            <person name="Griffiths-Jones S."/>
            <person name="Gross S."/>
            <person name="Guigo R."/>
            <person name="Gustafson E.A."/>
            <person name="Haerty W."/>
            <person name="Hahn M.W."/>
            <person name="Halligan D.L."/>
            <person name="Halpern A.L."/>
            <person name="Halter G.M."/>
            <person name="Han M.V."/>
            <person name="Heger A."/>
            <person name="Hillier L."/>
            <person name="Hinrichs A.S."/>
            <person name="Holmes I."/>
            <person name="Hoskins R.A."/>
            <person name="Hubisz M.J."/>
            <person name="Hultmark D."/>
            <person name="Huntley M.A."/>
            <person name="Jaffe D.B."/>
            <person name="Jagadeeshan S."/>
            <person name="Jeck W.R."/>
            <person name="Johnson J."/>
            <person name="Jones C.D."/>
            <person name="Jordan W.C."/>
            <person name="Karpen G.H."/>
            <person name="Kataoka E."/>
            <person name="Keightley P.D."/>
            <person name="Kheradpour P."/>
            <person name="Kirkness E.F."/>
            <person name="Koerich L.B."/>
            <person name="Kristiansen K."/>
            <person name="Kudrna D."/>
            <person name="Kulathinal R.J."/>
            <person name="Kumar S."/>
            <person name="Kwok R."/>
            <person name="Lander E."/>
            <person name="Langley C.H."/>
            <person name="Lapoint R."/>
            <person name="Lazzaro B.P."/>
            <person name="Lee S.J."/>
            <person name="Levesque L."/>
            <person name="Li R."/>
            <person name="Lin C.F."/>
            <person name="Lin M.F."/>
            <person name="Lindblad-Toh K."/>
            <person name="Llopart A."/>
            <person name="Long M."/>
            <person name="Low L."/>
            <person name="Lozovsky E."/>
            <person name="Lu J."/>
            <person name="Luo M."/>
            <person name="Machado C.A."/>
            <person name="Makalowski W."/>
            <person name="Marzo M."/>
            <person name="Matsuda M."/>
            <person name="Matzkin L."/>
            <person name="McAllister B."/>
            <person name="McBride C.S."/>
            <person name="McKernan B."/>
            <person name="McKernan K."/>
            <person name="Mendez-Lago M."/>
            <person name="Minx P."/>
            <person name="Mollenhauer M.U."/>
            <person name="Montooth K."/>
            <person name="Mount S.M."/>
            <person name="Mu X."/>
            <person name="Myers E."/>
            <person name="Negre B."/>
            <person name="Newfeld S."/>
            <person name="Nielsen R."/>
            <person name="Noor M.A."/>
            <person name="O'Grady P."/>
            <person name="Pachter L."/>
            <person name="Papaceit M."/>
            <person name="Parisi M.J."/>
            <person name="Parisi M."/>
            <person name="Parts L."/>
            <person name="Pedersen J.S."/>
            <person name="Pesole G."/>
            <person name="Phillippy A.M."/>
            <person name="Ponting C.P."/>
            <person name="Pop M."/>
            <person name="Porcelli D."/>
            <person name="Powell J.R."/>
            <person name="Prohaska S."/>
            <person name="Pruitt K."/>
            <person name="Puig M."/>
            <person name="Quesneville H."/>
            <person name="Ram K.R."/>
            <person name="Rand D."/>
            <person name="Rasmussen M.D."/>
            <person name="Reed L.K."/>
            <person name="Reenan R."/>
            <person name="Reily A."/>
            <person name="Remington K.A."/>
            <person name="Rieger T.T."/>
            <person name="Ritchie M.G."/>
            <person name="Robin C."/>
            <person name="Rogers Y.H."/>
            <person name="Rohde C."/>
            <person name="Rozas J."/>
            <person name="Rubenfield M.J."/>
            <person name="Ruiz A."/>
            <person name="Russo S."/>
            <person name="Salzberg S.L."/>
            <person name="Sanchez-Gracia A."/>
            <person name="Saranga D.J."/>
            <person name="Sato H."/>
            <person name="Schaeffer S.W."/>
            <person name="Schatz M.C."/>
            <person name="Schlenke T."/>
            <person name="Schwartz R."/>
            <person name="Segarra C."/>
            <person name="Singh R.S."/>
            <person name="Sirot L."/>
            <person name="Sirota M."/>
            <person name="Sisneros N.B."/>
            <person name="Smith C.D."/>
            <person name="Smith T.F."/>
            <person name="Spieth J."/>
            <person name="Stage D.E."/>
            <person name="Stark A."/>
            <person name="Stephan W."/>
            <person name="Strausberg R.L."/>
            <person name="Strempel S."/>
            <person name="Sturgill D."/>
            <person name="Sutton G."/>
            <person name="Sutton G.G."/>
            <person name="Tao W."/>
            <person name="Teichmann S."/>
            <person name="Tobari Y.N."/>
            <person name="Tomimura Y."/>
            <person name="Tsolas J.M."/>
            <person name="Valente V.L."/>
            <person name="Venter E."/>
            <person name="Venter J.C."/>
            <person name="Vicario S."/>
            <person name="Vieira F.G."/>
            <person name="Vilella A.J."/>
            <person name="Villasante A."/>
            <person name="Walenz B."/>
            <person name="Wang J."/>
            <person name="Wasserman M."/>
            <person name="Watts T."/>
            <person name="Wilson D."/>
            <person name="Wilson R.K."/>
            <person name="Wing R.A."/>
            <person name="Wolfner M.F."/>
            <person name="Wong A."/>
            <person name="Wong G.K."/>
            <person name="Wu C.I."/>
            <person name="Wu G."/>
            <person name="Yamamoto D."/>
            <person name="Yang H.P."/>
            <person name="Yang S.P."/>
            <person name="Yorke J.A."/>
            <person name="Yoshida K."/>
            <person name="Zdobnov E."/>
            <person name="Zhang P."/>
            <person name="Zhang Y."/>
            <person name="Zimin A.V."/>
            <person name="Baldwin J."/>
            <person name="Abdouelleil A."/>
            <person name="Abdulkadir J."/>
            <person name="Abebe A."/>
            <person name="Abera B."/>
            <person name="Abreu J."/>
            <person name="Acer S.C."/>
            <person name="Aftuck L."/>
            <person name="Alexander A."/>
            <person name="An P."/>
            <person name="Anderson E."/>
            <person name="Anderson S."/>
            <person name="Arachi H."/>
            <person name="Azer M."/>
            <person name="Bachantsang P."/>
            <person name="Barry A."/>
            <person name="Bayul T."/>
            <person name="Berlin A."/>
            <person name="Bessette D."/>
            <person name="Bloom T."/>
            <person name="Blye J."/>
            <person name="Boguslavskiy L."/>
            <person name="Bonnet C."/>
            <person name="Boukhgalter B."/>
            <person name="Bourzgui I."/>
            <person name="Brown A."/>
            <person name="Cahill P."/>
            <person name="Channer S."/>
            <person name="Cheshatsang Y."/>
            <person name="Chuda L."/>
            <person name="Citroen M."/>
            <person name="Collymore A."/>
            <person name="Cooke P."/>
            <person name="Costello M."/>
            <person name="D'Aco K."/>
            <person name="Daza R."/>
            <person name="De Haan G."/>
            <person name="DeGray S."/>
            <person name="DeMaso C."/>
            <person name="Dhargay N."/>
            <person name="Dooley K."/>
            <person name="Dooley E."/>
            <person name="Doricent M."/>
            <person name="Dorje P."/>
            <person name="Dorjee K."/>
            <person name="Dupes A."/>
            <person name="Elong R."/>
            <person name="Falk J."/>
            <person name="Farina A."/>
            <person name="Faro S."/>
            <person name="Ferguson D."/>
            <person name="Fisher S."/>
            <person name="Foley C.D."/>
            <person name="Franke A."/>
            <person name="Friedrich D."/>
            <person name="Gadbois L."/>
            <person name="Gearin G."/>
            <person name="Gearin C.R."/>
            <person name="Giannoukos G."/>
            <person name="Goode T."/>
            <person name="Graham J."/>
            <person name="Grandbois E."/>
            <person name="Grewal S."/>
            <person name="Gyaltsen K."/>
            <person name="Hafez N."/>
            <person name="Hagos B."/>
            <person name="Hall J."/>
            <person name="Henson C."/>
            <person name="Hollinger A."/>
            <person name="Honan T."/>
            <person name="Huard M.D."/>
            <person name="Hughes L."/>
            <person name="Hurhula B."/>
            <person name="Husby M.E."/>
            <person name="Kamat A."/>
            <person name="Kanga B."/>
            <person name="Kashin S."/>
            <person name="Khazanovich D."/>
            <person name="Kisner P."/>
            <person name="Lance K."/>
            <person name="Lara M."/>
            <person name="Lee W."/>
            <person name="Lennon N."/>
            <person name="Letendre F."/>
            <person name="LeVine R."/>
            <person name="Lipovsky A."/>
            <person name="Liu X."/>
            <person name="Liu J."/>
            <person name="Liu S."/>
            <person name="Lokyitsang T."/>
            <person name="Lokyitsang Y."/>
            <person name="Lubonja R."/>
            <person name="Lui A."/>
            <person name="MacDonald P."/>
            <person name="Magnisalis V."/>
            <person name="Maru K."/>
            <person name="Matthews C."/>
            <person name="McCusker W."/>
            <person name="McDonough S."/>
            <person name="Mehta T."/>
            <person name="Meldrim J."/>
            <person name="Meneus L."/>
            <person name="Mihai O."/>
            <person name="Mihalev A."/>
            <person name="Mihova T."/>
            <person name="Mittelman R."/>
            <person name="Mlenga V."/>
            <person name="Montmayeur A."/>
            <person name="Mulrain L."/>
            <person name="Navidi A."/>
            <person name="Naylor J."/>
            <person name="Negash T."/>
            <person name="Nguyen T."/>
            <person name="Nguyen N."/>
            <person name="Nicol R."/>
            <person name="Norbu C."/>
            <person name="Norbu N."/>
            <person name="Novod N."/>
            <person name="O'Neill B."/>
            <person name="Osman S."/>
            <person name="Markiewicz E."/>
            <person name="Oyono O.L."/>
            <person name="Patti C."/>
            <person name="Phunkhang P."/>
            <person name="Pierre F."/>
            <person name="Priest M."/>
            <person name="Raghuraman S."/>
            <person name="Rege F."/>
            <person name="Reyes R."/>
            <person name="Rise C."/>
            <person name="Rogov P."/>
            <person name="Ross K."/>
            <person name="Ryan E."/>
            <person name="Settipalli S."/>
            <person name="Shea T."/>
            <person name="Sherpa N."/>
            <person name="Shi L."/>
            <person name="Shih D."/>
            <person name="Sparrow T."/>
            <person name="Spaulding J."/>
            <person name="Stalker J."/>
            <person name="Stange-Thomann N."/>
            <person name="Stavropoulos S."/>
            <person name="Stone C."/>
            <person name="Strader C."/>
            <person name="Tesfaye S."/>
            <person name="Thomson T."/>
            <person name="Thoulutsang Y."/>
            <person name="Thoulutsang D."/>
            <person name="Topham K."/>
            <person name="Topping I."/>
            <person name="Tsamla T."/>
            <person name="Vassiliev H."/>
            <person name="Vo A."/>
            <person name="Wangchuk T."/>
            <person name="Wangdi T."/>
            <person name="Weiand M."/>
            <person name="Wilkinson J."/>
            <person name="Wilson A."/>
            <person name="Yadav S."/>
            <person name="Young G."/>
            <person name="Yu Q."/>
            <person name="Zembek L."/>
            <person name="Zhong D."/>
            <person name="Zimmer A."/>
            <person name="Zwirko Z."/>
            <person name="Jaffe D.B."/>
            <person name="Alvarez P."/>
            <person name="Brockman W."/>
            <person name="Butler J."/>
            <person name="Chin C."/>
            <person name="Gnerre S."/>
            <person name="Grabherr M."/>
            <person name="Kleber M."/>
            <person name="Mauceli E."/>
            <person name="MacCallum I."/>
        </authorList>
    </citation>
    <scope>NUCLEOTIDE SEQUENCE [LARGE SCALE GENOMIC DNA]</scope>
    <source>
        <strain evidence="3">MSH-3 / Tucson 14011-0111.49</strain>
    </source>
</reference>
<evidence type="ECO:0000256" key="1">
    <source>
        <dbReference type="SAM" id="MobiDB-lite"/>
    </source>
</evidence>
<dbReference type="EMBL" id="CH696409">
    <property type="protein sequence ID" value="EDW39478.1"/>
    <property type="molecule type" value="Genomic_DNA"/>
</dbReference>
<dbReference type="GO" id="GO:0046578">
    <property type="term" value="P:regulation of Ras protein signal transduction"/>
    <property type="evidence" value="ECO:0007669"/>
    <property type="project" value="EnsemblMetazoa"/>
</dbReference>
<dbReference type="GO" id="GO:0005737">
    <property type="term" value="C:cytoplasm"/>
    <property type="evidence" value="ECO:0007669"/>
    <property type="project" value="EnsemblMetazoa"/>
</dbReference>
<dbReference type="GO" id="GO:0005886">
    <property type="term" value="C:plasma membrane"/>
    <property type="evidence" value="ECO:0007669"/>
    <property type="project" value="EnsemblMetazoa"/>
</dbReference>
<name>B4IRW4_DROPE</name>
<dbReference type="GO" id="GO:0035591">
    <property type="term" value="F:signaling adaptor activity"/>
    <property type="evidence" value="ECO:0007669"/>
    <property type="project" value="TreeGrafter"/>
</dbReference>
<dbReference type="GO" id="GO:0045500">
    <property type="term" value="P:sevenless signaling pathway"/>
    <property type="evidence" value="ECO:0007669"/>
    <property type="project" value="EnsemblMetazoa"/>
</dbReference>
<dbReference type="STRING" id="7234.B4IRW4"/>
<dbReference type="GO" id="GO:0042169">
    <property type="term" value="F:SH2 domain binding"/>
    <property type="evidence" value="ECO:0007669"/>
    <property type="project" value="EnsemblMetazoa"/>
</dbReference>
<dbReference type="Proteomes" id="UP000008744">
    <property type="component" value="Unassembled WGS sequence"/>
</dbReference>
<gene>
    <name evidence="2" type="primary">Dper\GL26945</name>
    <name evidence="2" type="ORF">Dper_GL26945</name>
</gene>
<accession>B4IRW4</accession>
<dbReference type="HOGENOM" id="CLU_1588216_0_0_1"/>
<protein>
    <submittedName>
        <fullName evidence="2">GL26945</fullName>
    </submittedName>
</protein>
<dbReference type="GO" id="GO:0042461">
    <property type="term" value="P:photoreceptor cell development"/>
    <property type="evidence" value="ECO:0007669"/>
    <property type="project" value="EnsemblMetazoa"/>
</dbReference>
<dbReference type="PANTHER" id="PTHR45960">
    <property type="entry name" value="GRB2-ASSOCIATED-BINDING PROTEIN"/>
    <property type="match status" value="1"/>
</dbReference>
<organism evidence="3">
    <name type="scientific">Drosophila persimilis</name>
    <name type="common">Fruit fly</name>
    <dbReference type="NCBI Taxonomy" id="7234"/>
    <lineage>
        <taxon>Eukaryota</taxon>
        <taxon>Metazoa</taxon>
        <taxon>Ecdysozoa</taxon>
        <taxon>Arthropoda</taxon>
        <taxon>Hexapoda</taxon>
        <taxon>Insecta</taxon>
        <taxon>Pterygota</taxon>
        <taxon>Neoptera</taxon>
        <taxon>Endopterygota</taxon>
        <taxon>Diptera</taxon>
        <taxon>Brachycera</taxon>
        <taxon>Muscomorpha</taxon>
        <taxon>Ephydroidea</taxon>
        <taxon>Drosophilidae</taxon>
        <taxon>Drosophila</taxon>
        <taxon>Sophophora</taxon>
    </lineage>
</organism>
<dbReference type="AlphaFoldDB" id="B4IRW4"/>
<dbReference type="GO" id="GO:0008293">
    <property type="term" value="P:torso signaling pathway"/>
    <property type="evidence" value="ECO:0007669"/>
    <property type="project" value="EnsemblMetazoa"/>
</dbReference>
<keyword evidence="3" id="KW-1185">Reference proteome</keyword>
<dbReference type="PANTHER" id="PTHR45960:SF2">
    <property type="entry name" value="PROTEIN DAUGHTER OF SEVENLESS"/>
    <property type="match status" value="1"/>
</dbReference>
<dbReference type="OrthoDB" id="67516at2759"/>
<proteinExistence type="predicted"/>
<dbReference type="InterPro" id="IPR046355">
    <property type="entry name" value="Gab1-4-like"/>
</dbReference>
<evidence type="ECO:0000313" key="2">
    <source>
        <dbReference type="EMBL" id="EDW39478.1"/>
    </source>
</evidence>